<dbReference type="PANTHER" id="PTHR11773">
    <property type="entry name" value="GLYCINE DEHYDROGENASE, DECARBOXYLATING"/>
    <property type="match status" value="1"/>
</dbReference>
<evidence type="ECO:0000313" key="2">
    <source>
        <dbReference type="RefSeq" id="XP_010497563.1"/>
    </source>
</evidence>
<sequence>MIPLGSCTMKLNATTEMMPVSWPSFTDIHPFAPVEQAQGYQEMFQNLGDLLCTVTGFDSISFQPNAGASGEYAGLMVIRAYHMVKAYILNLNLIVHLQFILIV</sequence>
<reference evidence="2" key="2">
    <citation type="submission" date="2025-08" db="UniProtKB">
        <authorList>
            <consortium name="RefSeq"/>
        </authorList>
    </citation>
    <scope>IDENTIFICATION</scope>
    <source>
        <tissue evidence="2">Leaf</tissue>
    </source>
</reference>
<reference evidence="1" key="1">
    <citation type="journal article" date="2014" name="Nat. Commun.">
        <title>The emerging biofuel crop Camelina sativa retains a highly undifferentiated hexaploid genome structure.</title>
        <authorList>
            <person name="Kagale S."/>
            <person name="Koh C."/>
            <person name="Nixon J."/>
            <person name="Bollina V."/>
            <person name="Clarke W.E."/>
            <person name="Tuteja R."/>
            <person name="Spillane C."/>
            <person name="Robinson S.J."/>
            <person name="Links M.G."/>
            <person name="Clarke C."/>
            <person name="Higgins E.E."/>
            <person name="Huebert T."/>
            <person name="Sharpe A.G."/>
            <person name="Parkin I.A."/>
        </authorList>
    </citation>
    <scope>NUCLEOTIDE SEQUENCE [LARGE SCALE GENOMIC DNA]</scope>
    <source>
        <strain evidence="1">cv. DH55</strain>
    </source>
</reference>
<evidence type="ECO:0000313" key="1">
    <source>
        <dbReference type="Proteomes" id="UP000694864"/>
    </source>
</evidence>
<dbReference type="SUPFAM" id="SSF53383">
    <property type="entry name" value="PLP-dependent transferases"/>
    <property type="match status" value="1"/>
</dbReference>
<keyword evidence="1" id="KW-1185">Reference proteome</keyword>
<dbReference type="Proteomes" id="UP000694864">
    <property type="component" value="Unplaced"/>
</dbReference>
<dbReference type="InterPro" id="IPR015424">
    <property type="entry name" value="PyrdxlP-dep_Trfase"/>
</dbReference>
<protein>
    <submittedName>
        <fullName evidence="2">Glycine dehydrogenase (Decarboxylating) 1, mitochondrial-like</fullName>
    </submittedName>
</protein>
<name>A0ABM0Y9E4_CAMSA</name>
<organism evidence="1 2">
    <name type="scientific">Camelina sativa</name>
    <name type="common">False flax</name>
    <name type="synonym">Myagrum sativum</name>
    <dbReference type="NCBI Taxonomy" id="90675"/>
    <lineage>
        <taxon>Eukaryota</taxon>
        <taxon>Viridiplantae</taxon>
        <taxon>Streptophyta</taxon>
        <taxon>Embryophyta</taxon>
        <taxon>Tracheophyta</taxon>
        <taxon>Spermatophyta</taxon>
        <taxon>Magnoliopsida</taxon>
        <taxon>eudicotyledons</taxon>
        <taxon>Gunneridae</taxon>
        <taxon>Pentapetalae</taxon>
        <taxon>rosids</taxon>
        <taxon>malvids</taxon>
        <taxon>Brassicales</taxon>
        <taxon>Brassicaceae</taxon>
        <taxon>Camelineae</taxon>
        <taxon>Camelina</taxon>
    </lineage>
</organism>
<accession>A0ABM0Y9E4</accession>
<dbReference type="RefSeq" id="XP_010497563.1">
    <property type="nucleotide sequence ID" value="XM_010499261.2"/>
</dbReference>
<dbReference type="InterPro" id="IPR020581">
    <property type="entry name" value="GDC_P"/>
</dbReference>
<dbReference type="InterPro" id="IPR015421">
    <property type="entry name" value="PyrdxlP-dep_Trfase_major"/>
</dbReference>
<proteinExistence type="predicted"/>
<gene>
    <name evidence="2" type="primary">LOC104774834</name>
</gene>
<dbReference type="Gene3D" id="3.40.640.10">
    <property type="entry name" value="Type I PLP-dependent aspartate aminotransferase-like (Major domain)"/>
    <property type="match status" value="1"/>
</dbReference>
<dbReference type="GeneID" id="104774834"/>
<dbReference type="PANTHER" id="PTHR11773:SF1">
    <property type="entry name" value="GLYCINE DEHYDROGENASE (DECARBOXYLATING), MITOCHONDRIAL"/>
    <property type="match status" value="1"/>
</dbReference>